<keyword evidence="3" id="KW-1185">Reference proteome</keyword>
<evidence type="ECO:0000256" key="1">
    <source>
        <dbReference type="SAM" id="Phobius"/>
    </source>
</evidence>
<organism evidence="2 3">
    <name type="scientific">Staphylococcus pasteuri_A</name>
    <dbReference type="NCBI Taxonomy" id="3062664"/>
    <lineage>
        <taxon>Bacteria</taxon>
        <taxon>Bacillati</taxon>
        <taxon>Bacillota</taxon>
        <taxon>Bacilli</taxon>
        <taxon>Bacillales</taxon>
        <taxon>Staphylococcaceae</taxon>
        <taxon>Staphylococcus</taxon>
    </lineage>
</organism>
<reference evidence="2" key="1">
    <citation type="submission" date="2023-07" db="EMBL/GenBank/DDBJ databases">
        <title>Genome content predicts the carbon catabolic preferences of heterotrophic bacteria.</title>
        <authorList>
            <person name="Gralka M."/>
        </authorList>
    </citation>
    <scope>NUCLEOTIDE SEQUENCE</scope>
    <source>
        <strain evidence="2">E2R20</strain>
    </source>
</reference>
<dbReference type="AlphaFoldDB" id="A0AAW7YXD0"/>
<comment type="caution">
    <text evidence="2">The sequence shown here is derived from an EMBL/GenBank/DDBJ whole genome shotgun (WGS) entry which is preliminary data.</text>
</comment>
<gene>
    <name evidence="2" type="ORF">Q4528_12320</name>
</gene>
<evidence type="ECO:0000313" key="3">
    <source>
        <dbReference type="Proteomes" id="UP001170310"/>
    </source>
</evidence>
<keyword evidence="1" id="KW-0472">Membrane</keyword>
<proteinExistence type="predicted"/>
<dbReference type="EMBL" id="JAUOQO010000017">
    <property type="protein sequence ID" value="MDO6574913.1"/>
    <property type="molecule type" value="Genomic_DNA"/>
</dbReference>
<name>A0AAW7YXD0_9STAP</name>
<protein>
    <submittedName>
        <fullName evidence="2">Uncharacterized protein</fullName>
    </submittedName>
</protein>
<keyword evidence="1" id="KW-0812">Transmembrane</keyword>
<feature type="transmembrane region" description="Helical" evidence="1">
    <location>
        <begin position="20"/>
        <end position="44"/>
    </location>
</feature>
<evidence type="ECO:0000313" key="2">
    <source>
        <dbReference type="EMBL" id="MDO6574913.1"/>
    </source>
</evidence>
<sequence length="48" mass="5369">MSLENDLDTNLLISKPDEIIIDIILIIAIVISNSVFSFSLLVFFTTNI</sequence>
<dbReference type="RefSeq" id="WP_303521764.1">
    <property type="nucleotide sequence ID" value="NZ_JAUOQO010000017.1"/>
</dbReference>
<dbReference type="Proteomes" id="UP001170310">
    <property type="component" value="Unassembled WGS sequence"/>
</dbReference>
<keyword evidence="1" id="KW-1133">Transmembrane helix</keyword>
<accession>A0AAW7YXD0</accession>